<reference evidence="1 2" key="1">
    <citation type="submission" date="2018-12" db="EMBL/GenBank/DDBJ databases">
        <authorList>
            <person name="Tiukova I."/>
            <person name="Dainat J."/>
        </authorList>
    </citation>
    <scope>NUCLEOTIDE SEQUENCE [LARGE SCALE GENOMIC DNA]</scope>
</reference>
<name>A0A448YMY6_BRENA</name>
<evidence type="ECO:0000313" key="2">
    <source>
        <dbReference type="Proteomes" id="UP000290900"/>
    </source>
</evidence>
<dbReference type="PANTHER" id="PTHR31834">
    <property type="entry name" value="INITIATION-SPECIFIC ALPHA-1,6-MANNOSYLTRANSFERASE"/>
    <property type="match status" value="1"/>
</dbReference>
<dbReference type="InterPro" id="IPR039367">
    <property type="entry name" value="Och1-like"/>
</dbReference>
<dbReference type="STRING" id="13370.A0A448YMY6"/>
<sequence length="225" mass="25683">MYIQGGVYADIDTIDIKPISHWKEVFSGNSMNLVVGVVSDYNYEDWERFFNRRLVLSSSIFLVKSHHPMLAKLVSKIAYICLTQGKLIQGTDWKTALSEYDVNGDPVIQFTGPSILTDTFFEYMNGLKSVKLEIDEQDRIELENTEVVGPKVSDLFSYRNITGISRGVTVGDTMILPQISFNGFENSHEDEYDDNDLSTGYESLFYGRPLSLTEWSHRKVRFDST</sequence>
<dbReference type="OrthoDB" id="409543at2759"/>
<dbReference type="InterPro" id="IPR029044">
    <property type="entry name" value="Nucleotide-diphossugar_trans"/>
</dbReference>
<dbReference type="InParanoid" id="A0A448YMY6"/>
<keyword evidence="2" id="KW-1185">Reference proteome</keyword>
<dbReference type="AlphaFoldDB" id="A0A448YMY6"/>
<dbReference type="EMBL" id="CAACVR010000023">
    <property type="protein sequence ID" value="VEU22309.1"/>
    <property type="molecule type" value="Genomic_DNA"/>
</dbReference>
<dbReference type="Gene3D" id="3.90.550.20">
    <property type="match status" value="1"/>
</dbReference>
<accession>A0A448YMY6</accession>
<dbReference type="SUPFAM" id="SSF53448">
    <property type="entry name" value="Nucleotide-diphospho-sugar transferases"/>
    <property type="match status" value="1"/>
</dbReference>
<proteinExistence type="predicted"/>
<dbReference type="GO" id="GO:0006487">
    <property type="term" value="P:protein N-linked glycosylation"/>
    <property type="evidence" value="ECO:0007669"/>
    <property type="project" value="TreeGrafter"/>
</dbReference>
<dbReference type="GO" id="GO:0000009">
    <property type="term" value="F:alpha-1,6-mannosyltransferase activity"/>
    <property type="evidence" value="ECO:0007669"/>
    <property type="project" value="InterPro"/>
</dbReference>
<dbReference type="Proteomes" id="UP000290900">
    <property type="component" value="Unassembled WGS sequence"/>
</dbReference>
<dbReference type="PANTHER" id="PTHR31834:SF1">
    <property type="entry name" value="INITIATION-SPECIFIC ALPHA-1,6-MANNOSYLTRANSFERASE"/>
    <property type="match status" value="1"/>
</dbReference>
<evidence type="ECO:0000313" key="1">
    <source>
        <dbReference type="EMBL" id="VEU22309.1"/>
    </source>
</evidence>
<dbReference type="GO" id="GO:0000136">
    <property type="term" value="C:mannan polymerase complex"/>
    <property type="evidence" value="ECO:0007669"/>
    <property type="project" value="TreeGrafter"/>
</dbReference>
<protein>
    <submittedName>
        <fullName evidence="1">DEKNAAC103363</fullName>
    </submittedName>
</protein>
<organism evidence="1 2">
    <name type="scientific">Brettanomyces naardenensis</name>
    <name type="common">Yeast</name>
    <dbReference type="NCBI Taxonomy" id="13370"/>
    <lineage>
        <taxon>Eukaryota</taxon>
        <taxon>Fungi</taxon>
        <taxon>Dikarya</taxon>
        <taxon>Ascomycota</taxon>
        <taxon>Saccharomycotina</taxon>
        <taxon>Pichiomycetes</taxon>
        <taxon>Pichiales</taxon>
        <taxon>Pichiaceae</taxon>
        <taxon>Brettanomyces</taxon>
    </lineage>
</organism>
<gene>
    <name evidence="1" type="ORF">BRENAR_LOCUS3040</name>
</gene>